<proteinExistence type="predicted"/>
<dbReference type="AlphaFoldDB" id="A0A6P7G303"/>
<gene>
    <name evidence="2" type="primary">LOC114337149</name>
</gene>
<protein>
    <submittedName>
        <fullName evidence="2">Uncharacterized protein LOC114337149</fullName>
    </submittedName>
</protein>
<reference evidence="2" key="1">
    <citation type="submission" date="2025-08" db="UniProtKB">
        <authorList>
            <consortium name="RefSeq"/>
        </authorList>
    </citation>
    <scope>IDENTIFICATION</scope>
    <source>
        <tissue evidence="2">Whole insect</tissue>
    </source>
</reference>
<accession>A0A6P7G303</accession>
<feature type="region of interest" description="Disordered" evidence="1">
    <location>
        <begin position="56"/>
        <end position="85"/>
    </location>
</feature>
<evidence type="ECO:0000256" key="1">
    <source>
        <dbReference type="SAM" id="MobiDB-lite"/>
    </source>
</evidence>
<name>A0A6P7G303_DIAVI</name>
<feature type="region of interest" description="Disordered" evidence="1">
    <location>
        <begin position="1"/>
        <end position="24"/>
    </location>
</feature>
<sequence length="119" mass="13545">MARENITGKAERLHDNPSYAKISPNNRFSVFNNSTNFPSLPLPSTSQTPNSSFLLRKPIVRNTSPKRQVKKRKPSAPESPPISQYLPTSFHFQSKKPNLHIIPSYQILTEMTLSNIRKN</sequence>
<dbReference type="InParanoid" id="A0A6P7G303"/>
<organism evidence="2">
    <name type="scientific">Diabrotica virgifera virgifera</name>
    <name type="common">western corn rootworm</name>
    <dbReference type="NCBI Taxonomy" id="50390"/>
    <lineage>
        <taxon>Eukaryota</taxon>
        <taxon>Metazoa</taxon>
        <taxon>Ecdysozoa</taxon>
        <taxon>Arthropoda</taxon>
        <taxon>Hexapoda</taxon>
        <taxon>Insecta</taxon>
        <taxon>Pterygota</taxon>
        <taxon>Neoptera</taxon>
        <taxon>Endopterygota</taxon>
        <taxon>Coleoptera</taxon>
        <taxon>Polyphaga</taxon>
        <taxon>Cucujiformia</taxon>
        <taxon>Chrysomeloidea</taxon>
        <taxon>Chrysomelidae</taxon>
        <taxon>Galerucinae</taxon>
        <taxon>Diabroticina</taxon>
        <taxon>Diabroticites</taxon>
        <taxon>Diabrotica</taxon>
    </lineage>
</organism>
<evidence type="ECO:0000313" key="2">
    <source>
        <dbReference type="RefSeq" id="XP_028143344.1"/>
    </source>
</evidence>
<dbReference type="RefSeq" id="XP_028143344.1">
    <property type="nucleotide sequence ID" value="XM_028287543.1"/>
</dbReference>